<protein>
    <submittedName>
        <fullName evidence="2">Uncharacterized protein</fullName>
    </submittedName>
</protein>
<accession>A0A5J4X7V7</accession>
<gene>
    <name evidence="2" type="ORF">EZS28_001169</name>
</gene>
<dbReference type="Proteomes" id="UP000324800">
    <property type="component" value="Unassembled WGS sequence"/>
</dbReference>
<evidence type="ECO:0000313" key="3">
    <source>
        <dbReference type="Proteomes" id="UP000324800"/>
    </source>
</evidence>
<name>A0A5J4X7V7_9EUKA</name>
<feature type="coiled-coil region" evidence="1">
    <location>
        <begin position="186"/>
        <end position="213"/>
    </location>
</feature>
<keyword evidence="1" id="KW-0175">Coiled coil</keyword>
<dbReference type="EMBL" id="SNRW01000116">
    <property type="protein sequence ID" value="KAA6403297.1"/>
    <property type="molecule type" value="Genomic_DNA"/>
</dbReference>
<organism evidence="2 3">
    <name type="scientific">Streblomastix strix</name>
    <dbReference type="NCBI Taxonomy" id="222440"/>
    <lineage>
        <taxon>Eukaryota</taxon>
        <taxon>Metamonada</taxon>
        <taxon>Preaxostyla</taxon>
        <taxon>Oxymonadida</taxon>
        <taxon>Streblomastigidae</taxon>
        <taxon>Streblomastix</taxon>
    </lineage>
</organism>
<dbReference type="AlphaFoldDB" id="A0A5J4X7V7"/>
<evidence type="ECO:0000256" key="1">
    <source>
        <dbReference type="SAM" id="Coils"/>
    </source>
</evidence>
<reference evidence="2 3" key="1">
    <citation type="submission" date="2019-03" db="EMBL/GenBank/DDBJ databases">
        <title>Single cell metagenomics reveals metabolic interactions within the superorganism composed of flagellate Streblomastix strix and complex community of Bacteroidetes bacteria on its surface.</title>
        <authorList>
            <person name="Treitli S.C."/>
            <person name="Kolisko M."/>
            <person name="Husnik F."/>
            <person name="Keeling P."/>
            <person name="Hampl V."/>
        </authorList>
    </citation>
    <scope>NUCLEOTIDE SEQUENCE [LARGE SCALE GENOMIC DNA]</scope>
    <source>
        <strain evidence="2">ST1C</strain>
    </source>
</reference>
<proteinExistence type="predicted"/>
<sequence length="245" mass="28127">MIKKRSQYLIDTQELIVLEKVLEIIDTKSNVFAFQIRAEGAKLAKEPPKEARLKVHSEHIQQYGILERTYVNGVISDLVYCTDEVGYAGRCDTHRRRIIVRAVNTNIVLHFPTDRAEKRFSIMQKIALSGESMVPFVIQKGSIDQQAHRAASNVHMRNFNIAERRGTSMNSELMEEILNEFFVSNVEETRKRLDVAANERESIEAAIKTAENDGILLKEAPTRITNFRARDPWGFVNYEQFIGLM</sequence>
<evidence type="ECO:0000313" key="2">
    <source>
        <dbReference type="EMBL" id="KAA6403297.1"/>
    </source>
</evidence>
<comment type="caution">
    <text evidence="2">The sequence shown here is derived from an EMBL/GenBank/DDBJ whole genome shotgun (WGS) entry which is preliminary data.</text>
</comment>